<dbReference type="InterPro" id="IPR005279">
    <property type="entry name" value="Dipep/tripep_permease"/>
</dbReference>
<feature type="transmembrane region" description="Helical" evidence="8">
    <location>
        <begin position="230"/>
        <end position="246"/>
    </location>
</feature>
<accession>A0A1J0KSM5</accession>
<dbReference type="Pfam" id="PF00854">
    <property type="entry name" value="PTR2"/>
    <property type="match status" value="1"/>
</dbReference>
<dbReference type="RefSeq" id="WP_071663753.1">
    <property type="nucleotide sequence ID" value="NZ_CP009654.1"/>
</dbReference>
<keyword evidence="5" id="KW-0571">Peptide transport</keyword>
<keyword evidence="7 8" id="KW-0472">Membrane</keyword>
<dbReference type="Proteomes" id="UP000182521">
    <property type="component" value="Chromosome"/>
</dbReference>
<evidence type="ECO:0000256" key="2">
    <source>
        <dbReference type="ARBA" id="ARBA00022448"/>
    </source>
</evidence>
<dbReference type="GO" id="GO:0005886">
    <property type="term" value="C:plasma membrane"/>
    <property type="evidence" value="ECO:0007669"/>
    <property type="project" value="UniProtKB-SubCell"/>
</dbReference>
<feature type="transmembrane region" description="Helical" evidence="8">
    <location>
        <begin position="12"/>
        <end position="37"/>
    </location>
</feature>
<keyword evidence="6 8" id="KW-1133">Transmembrane helix</keyword>
<dbReference type="NCBIfam" id="TIGR00924">
    <property type="entry name" value="yjdL_sub1_fam"/>
    <property type="match status" value="1"/>
</dbReference>
<feature type="transmembrane region" description="Helical" evidence="8">
    <location>
        <begin position="206"/>
        <end position="224"/>
    </location>
</feature>
<dbReference type="PANTHER" id="PTHR23517:SF15">
    <property type="entry name" value="PROTON-DEPENDENT OLIGOPEPTIDE FAMILY TRANSPORT PROTEIN"/>
    <property type="match status" value="1"/>
</dbReference>
<keyword evidence="5" id="KW-0653">Protein transport</keyword>
<keyword evidence="2" id="KW-0813">Transport</keyword>
<comment type="subcellular location">
    <subcellularLocation>
        <location evidence="1">Cell membrane</location>
        <topology evidence="1">Multi-pass membrane protein</topology>
    </subcellularLocation>
</comment>
<protein>
    <submittedName>
        <fullName evidence="9">Amino acid/peptide transporter family protein</fullName>
    </submittedName>
</protein>
<dbReference type="CDD" id="cd17346">
    <property type="entry name" value="MFS_DtpA_like"/>
    <property type="match status" value="1"/>
</dbReference>
<feature type="transmembrane region" description="Helical" evidence="8">
    <location>
        <begin position="363"/>
        <end position="386"/>
    </location>
</feature>
<keyword evidence="4 8" id="KW-0812">Transmembrane</keyword>
<feature type="transmembrane region" description="Helical" evidence="8">
    <location>
        <begin position="101"/>
        <end position="119"/>
    </location>
</feature>
<evidence type="ECO:0000256" key="3">
    <source>
        <dbReference type="ARBA" id="ARBA00022475"/>
    </source>
</evidence>
<dbReference type="EMBL" id="CP009654">
    <property type="protein sequence ID" value="APC96628.1"/>
    <property type="molecule type" value="Genomic_DNA"/>
</dbReference>
<gene>
    <name evidence="9" type="ORF">KX01_808</name>
</gene>
<evidence type="ECO:0000313" key="9">
    <source>
        <dbReference type="EMBL" id="APC96628.1"/>
    </source>
</evidence>
<feature type="transmembrane region" description="Helical" evidence="8">
    <location>
        <begin position="140"/>
        <end position="160"/>
    </location>
</feature>
<dbReference type="InterPro" id="IPR000109">
    <property type="entry name" value="POT_fam"/>
</dbReference>
<feature type="transmembrane region" description="Helical" evidence="8">
    <location>
        <begin position="398"/>
        <end position="420"/>
    </location>
</feature>
<sequence>MIKTLSQQPKGLWILCGVEIWERFSYYGMRALLILYLTSEFWGMSDTQAYLTYGSYVAFVYMTPLIGGYISDTFLGHTTSVKYGCIFIMIGHILLSTQQSFFWGLAFVVVGTGFFKSSMATNIGRNYNNSNDHLRDSGYTLFYMAVNLGSGLALIAVPLIAKYFSWHAGFATAAFGMGLGLLVLFIGEIKKIIPKDHILVSKKTHIITIISALIAVCIFQYLIFHAKNTANVLYIMTIIVFIYLIYKTIKGGKEYTIPILAVLKVSIIVMFFWILFEQTATSVLLFTERFVNLNIFGFSISAANTHVFNSLFIIILAPFFAIIWGKWNISIFRKMGAGLIITGLAMGAFAISANLAIKGFSPSLLWIVLGYMLITMGELCCSPTGLAAISKVAPADIVALLFGVWGIKSSLSNYFASYIATFTDVGDIKDTSSIIQAKAYYHLFFNLTITAIIIGLIILIISKQLKRLYNI</sequence>
<feature type="transmembrane region" description="Helical" evidence="8">
    <location>
        <begin position="166"/>
        <end position="186"/>
    </location>
</feature>
<dbReference type="Gene3D" id="1.20.1250.20">
    <property type="entry name" value="MFS general substrate transporter like domains"/>
    <property type="match status" value="1"/>
</dbReference>
<keyword evidence="3" id="KW-1003">Cell membrane</keyword>
<reference evidence="10" key="1">
    <citation type="submission" date="2014-10" db="EMBL/GenBank/DDBJ databases">
        <authorList>
            <person name="Kuske C.R."/>
            <person name="Challacombe J.F."/>
            <person name="Daligault H.E."/>
            <person name="Davenport K.W."/>
            <person name="Johnson S.L."/>
            <person name="Siddaramappa S."/>
            <person name="Petersen J.M."/>
        </authorList>
    </citation>
    <scope>NUCLEOTIDE SEQUENCE [LARGE SCALE GENOMIC DNA]</scope>
    <source>
        <strain evidence="10">CA97-1460</strain>
    </source>
</reference>
<dbReference type="GO" id="GO:0015833">
    <property type="term" value="P:peptide transport"/>
    <property type="evidence" value="ECO:0007669"/>
    <property type="project" value="UniProtKB-KW"/>
</dbReference>
<dbReference type="GO" id="GO:1904680">
    <property type="term" value="F:peptide transmembrane transporter activity"/>
    <property type="evidence" value="ECO:0007669"/>
    <property type="project" value="InterPro"/>
</dbReference>
<feature type="transmembrane region" description="Helical" evidence="8">
    <location>
        <begin position="296"/>
        <end position="324"/>
    </location>
</feature>
<name>A0A1J0KSM5_9GAMM</name>
<feature type="transmembrane region" description="Helical" evidence="8">
    <location>
        <begin position="440"/>
        <end position="461"/>
    </location>
</feature>
<evidence type="ECO:0000256" key="1">
    <source>
        <dbReference type="ARBA" id="ARBA00004651"/>
    </source>
</evidence>
<dbReference type="AlphaFoldDB" id="A0A1J0KSM5"/>
<keyword evidence="10" id="KW-1185">Reference proteome</keyword>
<evidence type="ECO:0000256" key="7">
    <source>
        <dbReference type="ARBA" id="ARBA00023136"/>
    </source>
</evidence>
<dbReference type="KEGG" id="frc:KX01_808"/>
<evidence type="ECO:0000313" key="10">
    <source>
        <dbReference type="Proteomes" id="UP000182521"/>
    </source>
</evidence>
<evidence type="ECO:0000256" key="5">
    <source>
        <dbReference type="ARBA" id="ARBA00022856"/>
    </source>
</evidence>
<dbReference type="InterPro" id="IPR036259">
    <property type="entry name" value="MFS_trans_sf"/>
</dbReference>
<feature type="transmembrane region" description="Helical" evidence="8">
    <location>
        <begin position="258"/>
        <end position="276"/>
    </location>
</feature>
<evidence type="ECO:0000256" key="8">
    <source>
        <dbReference type="SAM" id="Phobius"/>
    </source>
</evidence>
<feature type="transmembrane region" description="Helical" evidence="8">
    <location>
        <begin position="74"/>
        <end position="95"/>
    </location>
</feature>
<evidence type="ECO:0000256" key="6">
    <source>
        <dbReference type="ARBA" id="ARBA00022989"/>
    </source>
</evidence>
<dbReference type="STRING" id="1542390.KX01_808"/>
<dbReference type="OrthoDB" id="9772725at2"/>
<proteinExistence type="predicted"/>
<feature type="transmembrane region" description="Helical" evidence="8">
    <location>
        <begin position="336"/>
        <end position="357"/>
    </location>
</feature>
<dbReference type="PANTHER" id="PTHR23517">
    <property type="entry name" value="RESISTANCE PROTEIN MDTM, PUTATIVE-RELATED-RELATED"/>
    <property type="match status" value="1"/>
</dbReference>
<feature type="transmembrane region" description="Helical" evidence="8">
    <location>
        <begin position="49"/>
        <end position="67"/>
    </location>
</feature>
<dbReference type="InterPro" id="IPR050171">
    <property type="entry name" value="MFS_Transporters"/>
</dbReference>
<dbReference type="SUPFAM" id="SSF103473">
    <property type="entry name" value="MFS general substrate transporter"/>
    <property type="match status" value="1"/>
</dbReference>
<organism evidence="9 10">
    <name type="scientific">Francisella frigiditurris</name>
    <dbReference type="NCBI Taxonomy" id="1542390"/>
    <lineage>
        <taxon>Bacteria</taxon>
        <taxon>Pseudomonadati</taxon>
        <taxon>Pseudomonadota</taxon>
        <taxon>Gammaproteobacteria</taxon>
        <taxon>Thiotrichales</taxon>
        <taxon>Francisellaceae</taxon>
        <taxon>Francisella</taxon>
    </lineage>
</organism>
<evidence type="ECO:0000256" key="4">
    <source>
        <dbReference type="ARBA" id="ARBA00022692"/>
    </source>
</evidence>